<dbReference type="RefSeq" id="WP_336587926.1">
    <property type="nucleotide sequence ID" value="NZ_JBBAXC010000013.1"/>
</dbReference>
<feature type="transmembrane region" description="Helical" evidence="1">
    <location>
        <begin position="104"/>
        <end position="126"/>
    </location>
</feature>
<keyword evidence="1" id="KW-1133">Transmembrane helix</keyword>
<keyword evidence="1" id="KW-0812">Transmembrane</keyword>
<comment type="caution">
    <text evidence="2">The sequence shown here is derived from an EMBL/GenBank/DDBJ whole genome shotgun (WGS) entry which is preliminary data.</text>
</comment>
<evidence type="ECO:0000256" key="1">
    <source>
        <dbReference type="SAM" id="Phobius"/>
    </source>
</evidence>
<accession>A0ABU8HGR7</accession>
<feature type="transmembrane region" description="Helical" evidence="1">
    <location>
        <begin position="78"/>
        <end position="97"/>
    </location>
</feature>
<dbReference type="Pfam" id="PF22564">
    <property type="entry name" value="HAAS"/>
    <property type="match status" value="1"/>
</dbReference>
<reference evidence="2 3" key="1">
    <citation type="journal article" date="2018" name="J. Microbiol.">
        <title>Bacillus spongiae sp. nov., isolated from sponge of Jeju Island.</title>
        <authorList>
            <person name="Lee G.E."/>
            <person name="Im W.T."/>
            <person name="Park J.S."/>
        </authorList>
    </citation>
    <scope>NUCLEOTIDE SEQUENCE [LARGE SCALE GENOMIC DNA]</scope>
    <source>
        <strain evidence="2 3">135PIL107-10</strain>
    </source>
</reference>
<evidence type="ECO:0000313" key="3">
    <source>
        <dbReference type="Proteomes" id="UP001312865"/>
    </source>
</evidence>
<evidence type="ECO:0000313" key="2">
    <source>
        <dbReference type="EMBL" id="MEI5908477.1"/>
    </source>
</evidence>
<keyword evidence="3" id="KW-1185">Reference proteome</keyword>
<protein>
    <submittedName>
        <fullName evidence="2">DUF1700 domain-containing protein</fullName>
    </submittedName>
</protein>
<dbReference type="EMBL" id="JBBAXC010000013">
    <property type="protein sequence ID" value="MEI5908477.1"/>
    <property type="molecule type" value="Genomic_DNA"/>
</dbReference>
<keyword evidence="1" id="KW-0472">Membrane</keyword>
<proteinExistence type="predicted"/>
<sequence>MTKQEFLTKLKLLLERVPEEVRKEMLYDYVEHFDVGLENGKIENELIAELGDPEQIARDLLADYRIEVAENDKSVFNIMHAIIATTSLSLINIVFLLGPVIGLIGVYLSICTLAITLILSPLLLFFDPLQNLSVSFFLAMTLCSLGLIIGLGVVRAGKFLYNIILRYIKFNIYIIKGGKVT</sequence>
<dbReference type="Proteomes" id="UP001312865">
    <property type="component" value="Unassembled WGS sequence"/>
</dbReference>
<feature type="transmembrane region" description="Helical" evidence="1">
    <location>
        <begin position="132"/>
        <end position="154"/>
    </location>
</feature>
<organism evidence="2 3">
    <name type="scientific">Bacillus spongiae</name>
    <dbReference type="NCBI Taxonomy" id="2683610"/>
    <lineage>
        <taxon>Bacteria</taxon>
        <taxon>Bacillati</taxon>
        <taxon>Bacillota</taxon>
        <taxon>Bacilli</taxon>
        <taxon>Bacillales</taxon>
        <taxon>Bacillaceae</taxon>
        <taxon>Bacillus</taxon>
    </lineage>
</organism>
<gene>
    <name evidence="2" type="ORF">WAK64_15625</name>
</gene>
<name>A0ABU8HGR7_9BACI</name>